<name>A0ACB5S149_9PEZI</name>
<gene>
    <name evidence="1" type="primary">g8802</name>
    <name evidence="1" type="ORF">NpPPO83_00008802</name>
</gene>
<keyword evidence="2" id="KW-1185">Reference proteome</keyword>
<evidence type="ECO:0000313" key="1">
    <source>
        <dbReference type="EMBL" id="GME26442.1"/>
    </source>
</evidence>
<comment type="caution">
    <text evidence="1">The sequence shown here is derived from an EMBL/GenBank/DDBJ whole genome shotgun (WGS) entry which is preliminary data.</text>
</comment>
<proteinExistence type="predicted"/>
<sequence>MPSEPVSGEEQPHATAYLDGLRGIASLVVFSFHTLWAYFAFVEYGYGDGPTNRHFLQLPVVRLVHAGHAMVPVFFVVGGYVMALKPFRKIRARDCEDLPVSLAGSMVRKAIRLHLPAVIVTFVSMLTLHFGLWEYPRHFLASKRFFNYPDKHPLPEKTIFAEASRWVRATVGLTNIFSYVNHGFVLPYYNPYDPHLWYLPFELRASLVTAFVLLALSRFRQPSIRTTLTLAAAILATSLDRWECALFLSGALLADLDTQFPPSTASPRLLLIFSLPSLTASLYLLSTPNLRILHTPGYALLRANFVPPAISDPKRFLHGAGAVLLLAALRRCPPLQRPLGSRPARAAGRRSYALYVVHGPVLHVVGYGVAAGVWRAVGCRGEEKEEEEAWRWAVGAAAGSVGAWGVGWWVAGWFERVVERRCRGVAGWVEGWLFGEGEGEREAEGMLPR</sequence>
<protein>
    <submittedName>
        <fullName evidence="1">Uncharacterized protein</fullName>
    </submittedName>
</protein>
<dbReference type="Proteomes" id="UP001165186">
    <property type="component" value="Unassembled WGS sequence"/>
</dbReference>
<evidence type="ECO:0000313" key="2">
    <source>
        <dbReference type="Proteomes" id="UP001165186"/>
    </source>
</evidence>
<accession>A0ACB5S149</accession>
<organism evidence="1 2">
    <name type="scientific">Neofusicoccum parvum</name>
    <dbReference type="NCBI Taxonomy" id="310453"/>
    <lineage>
        <taxon>Eukaryota</taxon>
        <taxon>Fungi</taxon>
        <taxon>Dikarya</taxon>
        <taxon>Ascomycota</taxon>
        <taxon>Pezizomycotina</taxon>
        <taxon>Dothideomycetes</taxon>
        <taxon>Dothideomycetes incertae sedis</taxon>
        <taxon>Botryosphaeriales</taxon>
        <taxon>Botryosphaeriaceae</taxon>
        <taxon>Neofusicoccum</taxon>
    </lineage>
</organism>
<dbReference type="EMBL" id="BSXG01000028">
    <property type="protein sequence ID" value="GME26442.1"/>
    <property type="molecule type" value="Genomic_DNA"/>
</dbReference>
<reference evidence="1" key="1">
    <citation type="submission" date="2024-09" db="EMBL/GenBank/DDBJ databases">
        <title>Draft Genome Sequences of Neofusicoccum parvum.</title>
        <authorList>
            <person name="Ashida A."/>
            <person name="Camagna M."/>
            <person name="Tanaka A."/>
            <person name="Takemoto D."/>
        </authorList>
    </citation>
    <scope>NUCLEOTIDE SEQUENCE</scope>
    <source>
        <strain evidence="1">PPO83</strain>
    </source>
</reference>